<keyword evidence="1" id="KW-1133">Transmembrane helix</keyword>
<dbReference type="Pfam" id="PF06197">
    <property type="entry name" value="DUF998"/>
    <property type="match status" value="1"/>
</dbReference>
<dbReference type="Proteomes" id="UP001143480">
    <property type="component" value="Unassembled WGS sequence"/>
</dbReference>
<proteinExistence type="predicted"/>
<dbReference type="InterPro" id="IPR009339">
    <property type="entry name" value="DUF998"/>
</dbReference>
<reference evidence="2" key="1">
    <citation type="journal article" date="2014" name="Int. J. Syst. Evol. Microbiol.">
        <title>Complete genome sequence of Corynebacterium casei LMG S-19264T (=DSM 44701T), isolated from a smear-ripened cheese.</title>
        <authorList>
            <consortium name="US DOE Joint Genome Institute (JGI-PGF)"/>
            <person name="Walter F."/>
            <person name="Albersmeier A."/>
            <person name="Kalinowski J."/>
            <person name="Ruckert C."/>
        </authorList>
    </citation>
    <scope>NUCLEOTIDE SEQUENCE</scope>
    <source>
        <strain evidence="2">VKM Ac-1321</strain>
    </source>
</reference>
<feature type="transmembrane region" description="Helical" evidence="1">
    <location>
        <begin position="118"/>
        <end position="139"/>
    </location>
</feature>
<sequence>MSSTRLYAGIAGPTLFTVATLAEGLTRPHYHPTRELISELALTSRGWVQIANFLTIGLLLIVFATGLRRVVHNGPASAWGPRWVMLTGVAFIAAGVFVTDPGPHYPPGATSQTSWHGVLHQIAGLLVFVSLAMTAFIYARRFARPYGVVAGTLICALFLGASVLLGLSFAGTWSDAPAGLLESLSLYLGLAWLAALATHLLRARSSHGSQHPDVRER</sequence>
<feature type="transmembrane region" description="Helical" evidence="1">
    <location>
        <begin position="146"/>
        <end position="172"/>
    </location>
</feature>
<comment type="caution">
    <text evidence="2">The sequence shown here is derived from an EMBL/GenBank/DDBJ whole genome shotgun (WGS) entry which is preliminary data.</text>
</comment>
<dbReference type="EMBL" id="BSFP01000202">
    <property type="protein sequence ID" value="GLL08791.1"/>
    <property type="molecule type" value="Genomic_DNA"/>
</dbReference>
<evidence type="ECO:0000313" key="2">
    <source>
        <dbReference type="EMBL" id="GLL08791.1"/>
    </source>
</evidence>
<gene>
    <name evidence="2" type="ORF">GCM10017581_105650</name>
</gene>
<accession>A0A9W6KVG7</accession>
<keyword evidence="1" id="KW-0812">Transmembrane</keyword>
<feature type="transmembrane region" description="Helical" evidence="1">
    <location>
        <begin position="184"/>
        <end position="201"/>
    </location>
</feature>
<keyword evidence="1" id="KW-0472">Membrane</keyword>
<keyword evidence="3" id="KW-1185">Reference proteome</keyword>
<evidence type="ECO:0008006" key="4">
    <source>
        <dbReference type="Google" id="ProtNLM"/>
    </source>
</evidence>
<reference evidence="2" key="2">
    <citation type="submission" date="2023-01" db="EMBL/GenBank/DDBJ databases">
        <authorList>
            <person name="Sun Q."/>
            <person name="Evtushenko L."/>
        </authorList>
    </citation>
    <scope>NUCLEOTIDE SEQUENCE</scope>
    <source>
        <strain evidence="2">VKM Ac-1321</strain>
    </source>
</reference>
<protein>
    <recommendedName>
        <fullName evidence="4">DUF998 domain-containing protein</fullName>
    </recommendedName>
</protein>
<feature type="transmembrane region" description="Helical" evidence="1">
    <location>
        <begin position="79"/>
        <end position="98"/>
    </location>
</feature>
<dbReference type="AlphaFoldDB" id="A0A9W6KVG7"/>
<evidence type="ECO:0000313" key="3">
    <source>
        <dbReference type="Proteomes" id="UP001143480"/>
    </source>
</evidence>
<name>A0A9W6KVG7_9ACTN</name>
<evidence type="ECO:0000256" key="1">
    <source>
        <dbReference type="SAM" id="Phobius"/>
    </source>
</evidence>
<dbReference type="RefSeq" id="WP_261964519.1">
    <property type="nucleotide sequence ID" value="NZ_BAAAXA010000001.1"/>
</dbReference>
<organism evidence="2 3">
    <name type="scientific">Dactylosporangium matsuzakiense</name>
    <dbReference type="NCBI Taxonomy" id="53360"/>
    <lineage>
        <taxon>Bacteria</taxon>
        <taxon>Bacillati</taxon>
        <taxon>Actinomycetota</taxon>
        <taxon>Actinomycetes</taxon>
        <taxon>Micromonosporales</taxon>
        <taxon>Micromonosporaceae</taxon>
        <taxon>Dactylosporangium</taxon>
    </lineage>
</organism>
<feature type="transmembrane region" description="Helical" evidence="1">
    <location>
        <begin position="46"/>
        <end position="67"/>
    </location>
</feature>